<dbReference type="EMBL" id="JAFEUM010000004">
    <property type="protein sequence ID" value="MBM7037103.1"/>
    <property type="molecule type" value="Genomic_DNA"/>
</dbReference>
<proteinExistence type="predicted"/>
<comment type="caution">
    <text evidence="5">The sequence shown here is derived from an EMBL/GenBank/DDBJ whole genome shotgun (WGS) entry which is preliminary data.</text>
</comment>
<dbReference type="InterPro" id="IPR034984">
    <property type="entry name" value="Imelysin-like_IPPA"/>
</dbReference>
<dbReference type="CDD" id="cd14659">
    <property type="entry name" value="Imelysin-like_IPPA"/>
    <property type="match status" value="1"/>
</dbReference>
<dbReference type="Proteomes" id="UP000809621">
    <property type="component" value="Unassembled WGS sequence"/>
</dbReference>
<keyword evidence="2 3" id="KW-0732">Signal</keyword>
<evidence type="ECO:0000256" key="2">
    <source>
        <dbReference type="ARBA" id="ARBA00022729"/>
    </source>
</evidence>
<keyword evidence="6" id="KW-1185">Reference proteome</keyword>
<evidence type="ECO:0000259" key="4">
    <source>
        <dbReference type="Pfam" id="PF09375"/>
    </source>
</evidence>
<dbReference type="PROSITE" id="PS51257">
    <property type="entry name" value="PROKAR_LIPOPROTEIN"/>
    <property type="match status" value="1"/>
</dbReference>
<evidence type="ECO:0000313" key="5">
    <source>
        <dbReference type="EMBL" id="MBM7037103.1"/>
    </source>
</evidence>
<comment type="subcellular location">
    <subcellularLocation>
        <location evidence="1">Cell envelope</location>
    </subcellularLocation>
</comment>
<protein>
    <submittedName>
        <fullName evidence="5">Imelysin family protein</fullName>
    </submittedName>
</protein>
<feature type="signal peptide" evidence="3">
    <location>
        <begin position="1"/>
        <end position="29"/>
    </location>
</feature>
<dbReference type="Gene3D" id="1.20.1420.20">
    <property type="entry name" value="M75 peptidase, HXXE motif"/>
    <property type="match status" value="1"/>
</dbReference>
<evidence type="ECO:0000256" key="1">
    <source>
        <dbReference type="ARBA" id="ARBA00004196"/>
    </source>
</evidence>
<dbReference type="InterPro" id="IPR018976">
    <property type="entry name" value="Imelysin-like"/>
</dbReference>
<feature type="chain" id="PRO_5045913026" evidence="3">
    <location>
        <begin position="30"/>
        <end position="357"/>
    </location>
</feature>
<evidence type="ECO:0000313" key="6">
    <source>
        <dbReference type="Proteomes" id="UP000809621"/>
    </source>
</evidence>
<gene>
    <name evidence="5" type="ORF">JQC93_11875</name>
</gene>
<reference evidence="5 6" key="1">
    <citation type="submission" date="2021-02" db="EMBL/GenBank/DDBJ databases">
        <authorList>
            <person name="Park J.-S."/>
        </authorList>
    </citation>
    <scope>NUCLEOTIDE SEQUENCE [LARGE SCALE GENOMIC DNA]</scope>
    <source>
        <strain evidence="5 6">188UL20-2</strain>
    </source>
</reference>
<dbReference type="Pfam" id="PF09375">
    <property type="entry name" value="Peptidase_M75"/>
    <property type="match status" value="1"/>
</dbReference>
<feature type="domain" description="Imelysin-like" evidence="4">
    <location>
        <begin position="66"/>
        <end position="335"/>
    </location>
</feature>
<sequence>MTLRNSKAKPILQGVAASVVLILAIGCTASQDEATVSQQYSTNAFSMDNRSHVSQPMYQLQHARSTELWHKASALHHAVNTWCLVEPEAITEPWHSAMASWMALQGQERGPQQALEQNWSMQFWPDKKNTLGRQMSELLKNEPYIDPSELANRSVTVQGLGAVEWLLFDPAAQASSAEQRCALMASISAHTVSTASTMASAWQQNPWLELDNQRWQQEMFSMVNNQLDFMLKKLSLPLAKIGKPNPYFAESWRSQTSYSNLKANLLQLQSTLMVEGGIVSSLEAIDSPVASRITEALAQTIEQWPSDESLFEQLPTKSGYRQALNAFNQLDYLDYLLTQEASQALGVTIGFNATDGD</sequence>
<dbReference type="RefSeq" id="WP_205158663.1">
    <property type="nucleotide sequence ID" value="NZ_JAFEUM010000004.1"/>
</dbReference>
<dbReference type="InterPro" id="IPR038352">
    <property type="entry name" value="Imelysin_sf"/>
</dbReference>
<organism evidence="5 6">
    <name type="scientific">Vibrio ulleungensis</name>
    <dbReference type="NCBI Taxonomy" id="2807619"/>
    <lineage>
        <taxon>Bacteria</taxon>
        <taxon>Pseudomonadati</taxon>
        <taxon>Pseudomonadota</taxon>
        <taxon>Gammaproteobacteria</taxon>
        <taxon>Vibrionales</taxon>
        <taxon>Vibrionaceae</taxon>
        <taxon>Vibrio</taxon>
    </lineage>
</organism>
<accession>A0ABS2HLM1</accession>
<evidence type="ECO:0000256" key="3">
    <source>
        <dbReference type="SAM" id="SignalP"/>
    </source>
</evidence>
<name>A0ABS2HLM1_9VIBR</name>